<dbReference type="GO" id="GO:0006886">
    <property type="term" value="P:intracellular protein transport"/>
    <property type="evidence" value="ECO:0007669"/>
    <property type="project" value="InterPro"/>
</dbReference>
<comment type="subcellular location">
    <subcellularLocation>
        <location evidence="1">Membrane</location>
    </subcellularLocation>
</comment>
<dbReference type="GO" id="GO:0006605">
    <property type="term" value="P:protein targeting"/>
    <property type="evidence" value="ECO:0007669"/>
    <property type="project" value="InterPro"/>
</dbReference>
<name>A0A517SBI6_9PLAN</name>
<sequence>MKGPQVAAANTTSLLGEMFSGGIYKRNQGRLVRQGTFFGIVAIVAVGCITLANTILADQATPIRVGGSSALAVLGAWFAWRVVNYPKFADFLIAVEGEMDKMSWPDWAYLWRALGVVLTMLVLFTAYMFVCDVFWNWLFETIRFLDISTPTTPTP</sequence>
<dbReference type="GO" id="GO:0005886">
    <property type="term" value="C:plasma membrane"/>
    <property type="evidence" value="ECO:0007669"/>
    <property type="project" value="TreeGrafter"/>
</dbReference>
<evidence type="ECO:0000256" key="6">
    <source>
        <dbReference type="ARBA" id="ARBA00022989"/>
    </source>
</evidence>
<dbReference type="PANTHER" id="PTHR33910">
    <property type="entry name" value="PROTEIN TRANSLOCASE SUBUNIT SECE"/>
    <property type="match status" value="1"/>
</dbReference>
<keyword evidence="2" id="KW-0813">Transport</keyword>
<dbReference type="OrthoDB" id="284370at2"/>
<evidence type="ECO:0000256" key="3">
    <source>
        <dbReference type="ARBA" id="ARBA00022475"/>
    </source>
</evidence>
<dbReference type="InterPro" id="IPR005807">
    <property type="entry name" value="SecE_bac"/>
</dbReference>
<feature type="transmembrane region" description="Helical" evidence="9">
    <location>
        <begin position="35"/>
        <end position="57"/>
    </location>
</feature>
<evidence type="ECO:0000256" key="1">
    <source>
        <dbReference type="ARBA" id="ARBA00004370"/>
    </source>
</evidence>
<keyword evidence="5" id="KW-0653">Protein transport</keyword>
<dbReference type="KEGG" id="ccos:Pan44_15070"/>
<protein>
    <submittedName>
        <fullName evidence="10">Preprotein translocase subunit SecE</fullName>
    </submittedName>
</protein>
<evidence type="ECO:0000256" key="4">
    <source>
        <dbReference type="ARBA" id="ARBA00022692"/>
    </source>
</evidence>
<evidence type="ECO:0000256" key="5">
    <source>
        <dbReference type="ARBA" id="ARBA00022927"/>
    </source>
</evidence>
<evidence type="ECO:0000313" key="11">
    <source>
        <dbReference type="Proteomes" id="UP000315700"/>
    </source>
</evidence>
<proteinExistence type="predicted"/>
<accession>A0A517SBI6</accession>
<dbReference type="GO" id="GO:0008320">
    <property type="term" value="F:protein transmembrane transporter activity"/>
    <property type="evidence" value="ECO:0007669"/>
    <property type="project" value="InterPro"/>
</dbReference>
<dbReference type="GO" id="GO:0009306">
    <property type="term" value="P:protein secretion"/>
    <property type="evidence" value="ECO:0007669"/>
    <property type="project" value="InterPro"/>
</dbReference>
<keyword evidence="11" id="KW-1185">Reference proteome</keyword>
<evidence type="ECO:0000256" key="7">
    <source>
        <dbReference type="ARBA" id="ARBA00023010"/>
    </source>
</evidence>
<gene>
    <name evidence="10" type="ORF">Pan44_15070</name>
</gene>
<dbReference type="AlphaFoldDB" id="A0A517SBI6"/>
<keyword evidence="6 9" id="KW-1133">Transmembrane helix</keyword>
<evidence type="ECO:0000313" key="10">
    <source>
        <dbReference type="EMBL" id="QDT53485.1"/>
    </source>
</evidence>
<dbReference type="PANTHER" id="PTHR33910:SF1">
    <property type="entry name" value="PROTEIN TRANSLOCASE SUBUNIT SECE"/>
    <property type="match status" value="1"/>
</dbReference>
<dbReference type="InterPro" id="IPR038379">
    <property type="entry name" value="SecE_sf"/>
</dbReference>
<feature type="transmembrane region" description="Helical" evidence="9">
    <location>
        <begin position="63"/>
        <end position="83"/>
    </location>
</feature>
<keyword evidence="8 9" id="KW-0472">Membrane</keyword>
<evidence type="ECO:0000256" key="9">
    <source>
        <dbReference type="SAM" id="Phobius"/>
    </source>
</evidence>
<feature type="transmembrane region" description="Helical" evidence="9">
    <location>
        <begin position="109"/>
        <end position="130"/>
    </location>
</feature>
<dbReference type="EMBL" id="CP036271">
    <property type="protein sequence ID" value="QDT53485.1"/>
    <property type="molecule type" value="Genomic_DNA"/>
</dbReference>
<dbReference type="InParanoid" id="A0A517SBI6"/>
<keyword evidence="7" id="KW-0811">Translocation</keyword>
<reference evidence="10 11" key="1">
    <citation type="submission" date="2019-02" db="EMBL/GenBank/DDBJ databases">
        <title>Deep-cultivation of Planctomycetes and their phenomic and genomic characterization uncovers novel biology.</title>
        <authorList>
            <person name="Wiegand S."/>
            <person name="Jogler M."/>
            <person name="Boedeker C."/>
            <person name="Pinto D."/>
            <person name="Vollmers J."/>
            <person name="Rivas-Marin E."/>
            <person name="Kohn T."/>
            <person name="Peeters S.H."/>
            <person name="Heuer A."/>
            <person name="Rast P."/>
            <person name="Oberbeckmann S."/>
            <person name="Bunk B."/>
            <person name="Jeske O."/>
            <person name="Meyerdierks A."/>
            <person name="Storesund J.E."/>
            <person name="Kallscheuer N."/>
            <person name="Luecker S."/>
            <person name="Lage O.M."/>
            <person name="Pohl T."/>
            <person name="Merkel B.J."/>
            <person name="Hornburger P."/>
            <person name="Mueller R.-W."/>
            <person name="Bruemmer F."/>
            <person name="Labrenz M."/>
            <person name="Spormann A.M."/>
            <person name="Op den Camp H."/>
            <person name="Overmann J."/>
            <person name="Amann R."/>
            <person name="Jetten M.S.M."/>
            <person name="Mascher T."/>
            <person name="Medema M.H."/>
            <person name="Devos D.P."/>
            <person name="Kaster A.-K."/>
            <person name="Ovreas L."/>
            <person name="Rohde M."/>
            <person name="Galperin M.Y."/>
            <person name="Jogler C."/>
        </authorList>
    </citation>
    <scope>NUCLEOTIDE SEQUENCE [LARGE SCALE GENOMIC DNA]</scope>
    <source>
        <strain evidence="10 11">Pan44</strain>
    </source>
</reference>
<dbReference type="Gene3D" id="1.20.5.1030">
    <property type="entry name" value="Preprotein translocase secy subunit"/>
    <property type="match status" value="1"/>
</dbReference>
<keyword evidence="3" id="KW-1003">Cell membrane</keyword>
<evidence type="ECO:0000256" key="2">
    <source>
        <dbReference type="ARBA" id="ARBA00022448"/>
    </source>
</evidence>
<evidence type="ECO:0000256" key="8">
    <source>
        <dbReference type="ARBA" id="ARBA00023136"/>
    </source>
</evidence>
<dbReference type="Pfam" id="PF00584">
    <property type="entry name" value="SecE"/>
    <property type="match status" value="1"/>
</dbReference>
<dbReference type="GO" id="GO:0043952">
    <property type="term" value="P:protein transport by the Sec complex"/>
    <property type="evidence" value="ECO:0007669"/>
    <property type="project" value="TreeGrafter"/>
</dbReference>
<dbReference type="Proteomes" id="UP000315700">
    <property type="component" value="Chromosome"/>
</dbReference>
<keyword evidence="4 9" id="KW-0812">Transmembrane</keyword>
<dbReference type="InterPro" id="IPR001901">
    <property type="entry name" value="Translocase_SecE/Sec61-g"/>
</dbReference>
<organism evidence="10 11">
    <name type="scientific">Caulifigura coniformis</name>
    <dbReference type="NCBI Taxonomy" id="2527983"/>
    <lineage>
        <taxon>Bacteria</taxon>
        <taxon>Pseudomonadati</taxon>
        <taxon>Planctomycetota</taxon>
        <taxon>Planctomycetia</taxon>
        <taxon>Planctomycetales</taxon>
        <taxon>Planctomycetaceae</taxon>
        <taxon>Caulifigura</taxon>
    </lineage>
</organism>